<keyword evidence="9" id="KW-1185">Reference proteome</keyword>
<evidence type="ECO:0000256" key="4">
    <source>
        <dbReference type="ARBA" id="ARBA00047645"/>
    </source>
</evidence>
<dbReference type="PRINTS" id="PR00112">
    <property type="entry name" value="ACYLPHPHTASE"/>
</dbReference>
<dbReference type="SUPFAM" id="SSF54975">
    <property type="entry name" value="Acylphosphatase/BLUF domain-like"/>
    <property type="match status" value="1"/>
</dbReference>
<dbReference type="PANTHER" id="PTHR47268">
    <property type="entry name" value="ACYLPHOSPHATASE"/>
    <property type="match status" value="1"/>
</dbReference>
<proteinExistence type="inferred from homology"/>
<dbReference type="Proteomes" id="UP000765845">
    <property type="component" value="Unassembled WGS sequence"/>
</dbReference>
<name>A0ABX1GIG6_9GAMM</name>
<organism evidence="8 9">
    <name type="scientific">Spongiibacter thalassae</name>
    <dbReference type="NCBI Taxonomy" id="2721624"/>
    <lineage>
        <taxon>Bacteria</taxon>
        <taxon>Pseudomonadati</taxon>
        <taxon>Pseudomonadota</taxon>
        <taxon>Gammaproteobacteria</taxon>
        <taxon>Cellvibrionales</taxon>
        <taxon>Spongiibacteraceae</taxon>
        <taxon>Spongiibacter</taxon>
    </lineage>
</organism>
<feature type="domain" description="Acylphosphatase-like" evidence="7">
    <location>
        <begin position="3"/>
        <end position="91"/>
    </location>
</feature>
<evidence type="ECO:0000313" key="9">
    <source>
        <dbReference type="Proteomes" id="UP000765845"/>
    </source>
</evidence>
<accession>A0ABX1GIG6</accession>
<evidence type="ECO:0000256" key="3">
    <source>
        <dbReference type="ARBA" id="ARBA00015991"/>
    </source>
</evidence>
<protein>
    <recommendedName>
        <fullName evidence="3 5">acylphosphatase</fullName>
        <ecNumber evidence="2 5">3.6.1.7</ecNumber>
    </recommendedName>
</protein>
<comment type="similarity">
    <text evidence="1 6">Belongs to the acylphosphatase family.</text>
</comment>
<dbReference type="RefSeq" id="WP_168451526.1">
    <property type="nucleotide sequence ID" value="NZ_JAAWWK010000006.1"/>
</dbReference>
<dbReference type="InterPro" id="IPR020456">
    <property type="entry name" value="Acylphosphatase"/>
</dbReference>
<comment type="catalytic activity">
    <reaction evidence="4 5">
        <text>an acyl phosphate + H2O = a carboxylate + phosphate + H(+)</text>
        <dbReference type="Rhea" id="RHEA:14965"/>
        <dbReference type="ChEBI" id="CHEBI:15377"/>
        <dbReference type="ChEBI" id="CHEBI:15378"/>
        <dbReference type="ChEBI" id="CHEBI:29067"/>
        <dbReference type="ChEBI" id="CHEBI:43474"/>
        <dbReference type="ChEBI" id="CHEBI:59918"/>
        <dbReference type="EC" id="3.6.1.7"/>
    </reaction>
</comment>
<evidence type="ECO:0000259" key="7">
    <source>
        <dbReference type="PROSITE" id="PS51160"/>
    </source>
</evidence>
<dbReference type="InterPro" id="IPR036046">
    <property type="entry name" value="Acylphosphatase-like_dom_sf"/>
</dbReference>
<feature type="active site" evidence="5">
    <location>
        <position position="18"/>
    </location>
</feature>
<keyword evidence="5" id="KW-0378">Hydrolase</keyword>
<reference evidence="8 9" key="1">
    <citation type="submission" date="2020-04" db="EMBL/GenBank/DDBJ databases">
        <authorList>
            <person name="Yoon J."/>
        </authorList>
    </citation>
    <scope>NUCLEOTIDE SEQUENCE [LARGE SCALE GENOMIC DNA]</scope>
    <source>
        <strain evidence="8 9">KMU-166</strain>
    </source>
</reference>
<dbReference type="Gene3D" id="3.30.70.100">
    <property type="match status" value="1"/>
</dbReference>
<evidence type="ECO:0000256" key="5">
    <source>
        <dbReference type="PROSITE-ProRule" id="PRU00520"/>
    </source>
</evidence>
<evidence type="ECO:0000256" key="6">
    <source>
        <dbReference type="RuleBase" id="RU004168"/>
    </source>
</evidence>
<dbReference type="EMBL" id="JAAWWK010000006">
    <property type="protein sequence ID" value="NKI19022.1"/>
    <property type="molecule type" value="Genomic_DNA"/>
</dbReference>
<gene>
    <name evidence="8" type="ORF">HCU74_16560</name>
</gene>
<dbReference type="InterPro" id="IPR001792">
    <property type="entry name" value="Acylphosphatase-like_dom"/>
</dbReference>
<dbReference type="PANTHER" id="PTHR47268:SF4">
    <property type="entry name" value="ACYLPHOSPHATASE"/>
    <property type="match status" value="1"/>
</dbReference>
<evidence type="ECO:0000256" key="1">
    <source>
        <dbReference type="ARBA" id="ARBA00005614"/>
    </source>
</evidence>
<evidence type="ECO:0000313" key="8">
    <source>
        <dbReference type="EMBL" id="NKI19022.1"/>
    </source>
</evidence>
<dbReference type="Pfam" id="PF00708">
    <property type="entry name" value="Acylphosphatase"/>
    <property type="match status" value="1"/>
</dbReference>
<dbReference type="PROSITE" id="PS00151">
    <property type="entry name" value="ACYLPHOSPHATASE_2"/>
    <property type="match status" value="1"/>
</dbReference>
<evidence type="ECO:0000256" key="2">
    <source>
        <dbReference type="ARBA" id="ARBA00012150"/>
    </source>
</evidence>
<comment type="caution">
    <text evidence="8">The sequence shown here is derived from an EMBL/GenBank/DDBJ whole genome shotgun (WGS) entry which is preliminary data.</text>
</comment>
<dbReference type="EC" id="3.6.1.7" evidence="2 5"/>
<feature type="active site" evidence="5">
    <location>
        <position position="36"/>
    </location>
</feature>
<dbReference type="NCBIfam" id="NF010996">
    <property type="entry name" value="PRK14421.1"/>
    <property type="match status" value="1"/>
</dbReference>
<dbReference type="InterPro" id="IPR017968">
    <property type="entry name" value="Acylphosphatase_CS"/>
</dbReference>
<dbReference type="PROSITE" id="PS51160">
    <property type="entry name" value="ACYLPHOSPHATASE_3"/>
    <property type="match status" value="1"/>
</dbReference>
<sequence>MKSLHLRITGRVQGVWYRRWTATTARKLGVNGWVRNRSDGSVEAVFSGPEDKVDELLARCWQGPENAHVEHIETHLTEPVLEPGFAQRDTL</sequence>